<accession>A0A1M2W6E5</accession>
<feature type="compositionally biased region" description="Low complexity" evidence="1">
    <location>
        <begin position="1"/>
        <end position="28"/>
    </location>
</feature>
<feature type="compositionally biased region" description="Polar residues" evidence="1">
    <location>
        <begin position="135"/>
        <end position="151"/>
    </location>
</feature>
<dbReference type="OMA" id="FNAQGPY"/>
<feature type="compositionally biased region" description="Polar residues" evidence="1">
    <location>
        <begin position="221"/>
        <end position="230"/>
    </location>
</feature>
<keyword evidence="3" id="KW-1185">Reference proteome</keyword>
<evidence type="ECO:0000313" key="2">
    <source>
        <dbReference type="EMBL" id="OJT15393.1"/>
    </source>
</evidence>
<proteinExistence type="predicted"/>
<feature type="compositionally biased region" description="Low complexity" evidence="1">
    <location>
        <begin position="197"/>
        <end position="214"/>
    </location>
</feature>
<feature type="region of interest" description="Disordered" evidence="1">
    <location>
        <begin position="1"/>
        <end position="298"/>
    </location>
</feature>
<dbReference type="Proteomes" id="UP000184267">
    <property type="component" value="Unassembled WGS sequence"/>
</dbReference>
<dbReference type="AlphaFoldDB" id="A0A1M2W6E5"/>
<gene>
    <name evidence="2" type="ORF">TRAPUB_8042</name>
</gene>
<feature type="compositionally biased region" description="Polar residues" evidence="1">
    <location>
        <begin position="97"/>
        <end position="115"/>
    </location>
</feature>
<organism evidence="2 3">
    <name type="scientific">Trametes pubescens</name>
    <name type="common">White-rot fungus</name>
    <dbReference type="NCBI Taxonomy" id="154538"/>
    <lineage>
        <taxon>Eukaryota</taxon>
        <taxon>Fungi</taxon>
        <taxon>Dikarya</taxon>
        <taxon>Basidiomycota</taxon>
        <taxon>Agaricomycotina</taxon>
        <taxon>Agaricomycetes</taxon>
        <taxon>Polyporales</taxon>
        <taxon>Polyporaceae</taxon>
        <taxon>Trametes</taxon>
    </lineage>
</organism>
<feature type="compositionally biased region" description="Pro residues" evidence="1">
    <location>
        <begin position="60"/>
        <end position="95"/>
    </location>
</feature>
<dbReference type="OrthoDB" id="10613869at2759"/>
<reference evidence="2 3" key="1">
    <citation type="submission" date="2016-10" db="EMBL/GenBank/DDBJ databases">
        <title>Genome sequence of the basidiomycete white-rot fungus Trametes pubescens.</title>
        <authorList>
            <person name="Makela M.R."/>
            <person name="Granchi Z."/>
            <person name="Peng M."/>
            <person name="De Vries R.P."/>
            <person name="Grigoriev I."/>
            <person name="Riley R."/>
            <person name="Hilden K."/>
        </authorList>
    </citation>
    <scope>NUCLEOTIDE SEQUENCE [LARGE SCALE GENOMIC DNA]</scope>
    <source>
        <strain evidence="2 3">FBCC735</strain>
    </source>
</reference>
<comment type="caution">
    <text evidence="2">The sequence shown here is derived from an EMBL/GenBank/DDBJ whole genome shotgun (WGS) entry which is preliminary data.</text>
</comment>
<evidence type="ECO:0000313" key="3">
    <source>
        <dbReference type="Proteomes" id="UP000184267"/>
    </source>
</evidence>
<dbReference type="EMBL" id="MNAD01000166">
    <property type="protein sequence ID" value="OJT15393.1"/>
    <property type="molecule type" value="Genomic_DNA"/>
</dbReference>
<protein>
    <submittedName>
        <fullName evidence="2">Uncharacterized protein</fullName>
    </submittedName>
</protein>
<sequence length="298" mass="29798">MPSSDDASSSSSVKSPRSSTSTRVTQSTPATSPDVGPGPLPAPLPPPLPPQAAQQIAFPQGPPPQAALPPVPLFHPPPPQAPLPPIPQPRVPPPQAGTGQYQTPGWGSYGNTAGPSNAGLYGAGPFNAQGPYSAGPSNAGPSNAGPSNANQYGAGPSNAGLYGAGPSNAGPSGHVYGGQGGAFDGQQYGGLSTNRQGSTGTSPTTSSPSVSGFSDFYDNPNLYTRGSQGPASARLDSGVLSPTTETTRGVLYGGAYPPNPDSGSRRVSAPAPHPSAPQYDNRPRSKSAVNPNQPPPRK</sequence>
<feature type="compositionally biased region" description="Pro residues" evidence="1">
    <location>
        <begin position="36"/>
        <end position="50"/>
    </location>
</feature>
<name>A0A1M2W6E5_TRAPU</name>
<evidence type="ECO:0000256" key="1">
    <source>
        <dbReference type="SAM" id="MobiDB-lite"/>
    </source>
</evidence>